<proteinExistence type="predicted"/>
<dbReference type="AlphaFoldDB" id="A0A318H0Q9"/>
<dbReference type="Proteomes" id="UP000247781">
    <property type="component" value="Unassembled WGS sequence"/>
</dbReference>
<comment type="caution">
    <text evidence="1">The sequence shown here is derived from an EMBL/GenBank/DDBJ whole genome shotgun (WGS) entry which is preliminary data.</text>
</comment>
<keyword evidence="2" id="KW-1185">Reference proteome</keyword>
<reference evidence="2" key="1">
    <citation type="submission" date="2018-05" db="EMBL/GenBank/DDBJ databases">
        <authorList>
            <person name="Deangelis K."/>
            <person name="Huntemann M."/>
            <person name="Clum A."/>
            <person name="Pillay M."/>
            <person name="Palaniappan K."/>
            <person name="Varghese N."/>
            <person name="Mikhailova N."/>
            <person name="Stamatis D."/>
            <person name="Reddy T."/>
            <person name="Daum C."/>
            <person name="Shapiro N."/>
            <person name="Ivanova N."/>
            <person name="Kyrpides N."/>
            <person name="Woyke T."/>
        </authorList>
    </citation>
    <scope>NUCLEOTIDE SEQUENCE [LARGE SCALE GENOMIC DNA]</scope>
    <source>
        <strain evidence="2">GAS496</strain>
    </source>
</reference>
<sequence length="48" mass="5283">MRGGDASSGVVARRQRLNLDGLRGGARVGTGDWFTVDNNYAETETRLW</sequence>
<evidence type="ECO:0000313" key="2">
    <source>
        <dbReference type="Proteomes" id="UP000247781"/>
    </source>
</evidence>
<organism evidence="1 2">
    <name type="scientific">Mycolicibacterium moriokaense</name>
    <dbReference type="NCBI Taxonomy" id="39691"/>
    <lineage>
        <taxon>Bacteria</taxon>
        <taxon>Bacillati</taxon>
        <taxon>Actinomycetota</taxon>
        <taxon>Actinomycetes</taxon>
        <taxon>Mycobacteriales</taxon>
        <taxon>Mycobacteriaceae</taxon>
        <taxon>Mycolicibacterium</taxon>
    </lineage>
</organism>
<reference evidence="1 2" key="2">
    <citation type="submission" date="2018-06" db="EMBL/GenBank/DDBJ databases">
        <title>Sequencing of bacterial isolates from soil warming experiment in Harvard Forest, Massachusetts, USA.</title>
        <authorList>
            <person name="Deangelis K.PhD."/>
        </authorList>
    </citation>
    <scope>NUCLEOTIDE SEQUENCE [LARGE SCALE GENOMIC DNA]</scope>
    <source>
        <strain evidence="1 2">GAS496</strain>
    </source>
</reference>
<name>A0A318H0Q9_9MYCO</name>
<evidence type="ECO:0000313" key="1">
    <source>
        <dbReference type="EMBL" id="PXW96280.1"/>
    </source>
</evidence>
<protein>
    <submittedName>
        <fullName evidence="1">Uncharacterized protein</fullName>
    </submittedName>
</protein>
<accession>A0A318H0Q9</accession>
<dbReference type="EMBL" id="QJJU01000053">
    <property type="protein sequence ID" value="PXW96280.1"/>
    <property type="molecule type" value="Genomic_DNA"/>
</dbReference>
<dbReference type="RefSeq" id="WP_181428538.1">
    <property type="nucleotide sequence ID" value="NZ_QJJU01000053.1"/>
</dbReference>
<gene>
    <name evidence="1" type="ORF">C8E89_1531</name>
</gene>